<evidence type="ECO:0000313" key="3">
    <source>
        <dbReference type="Proteomes" id="UP001347796"/>
    </source>
</evidence>
<proteinExistence type="predicted"/>
<accession>A0AAN8J4Z8</accession>
<dbReference type="Proteomes" id="UP001347796">
    <property type="component" value="Unassembled WGS sequence"/>
</dbReference>
<feature type="compositionally biased region" description="Basic and acidic residues" evidence="1">
    <location>
        <begin position="40"/>
        <end position="51"/>
    </location>
</feature>
<comment type="caution">
    <text evidence="2">The sequence shown here is derived from an EMBL/GenBank/DDBJ whole genome shotgun (WGS) entry which is preliminary data.</text>
</comment>
<feature type="region of interest" description="Disordered" evidence="1">
    <location>
        <begin position="279"/>
        <end position="299"/>
    </location>
</feature>
<dbReference type="Gene3D" id="3.40.50.1110">
    <property type="entry name" value="SGNH hydrolase"/>
    <property type="match status" value="1"/>
</dbReference>
<feature type="compositionally biased region" description="Polar residues" evidence="1">
    <location>
        <begin position="1"/>
        <end position="18"/>
    </location>
</feature>
<feature type="compositionally biased region" description="Polar residues" evidence="1">
    <location>
        <begin position="52"/>
        <end position="67"/>
    </location>
</feature>
<dbReference type="InterPro" id="IPR036514">
    <property type="entry name" value="SGNH_hydro_sf"/>
</dbReference>
<reference evidence="2 3" key="1">
    <citation type="submission" date="2024-01" db="EMBL/GenBank/DDBJ databases">
        <title>The genome of the rayed Mediterranean limpet Patella caerulea (Linnaeus, 1758).</title>
        <authorList>
            <person name="Anh-Thu Weber A."/>
            <person name="Halstead-Nussloch G."/>
        </authorList>
    </citation>
    <scope>NUCLEOTIDE SEQUENCE [LARGE SCALE GENOMIC DNA]</scope>
    <source>
        <strain evidence="2">AATW-2023a</strain>
        <tissue evidence="2">Whole specimen</tissue>
    </source>
</reference>
<gene>
    <name evidence="2" type="ORF">SNE40_020792</name>
</gene>
<dbReference type="AlphaFoldDB" id="A0AAN8J4Z8"/>
<evidence type="ECO:0008006" key="4">
    <source>
        <dbReference type="Google" id="ProtNLM"/>
    </source>
</evidence>
<organism evidence="2 3">
    <name type="scientific">Patella caerulea</name>
    <name type="common">Rayed Mediterranean limpet</name>
    <dbReference type="NCBI Taxonomy" id="87958"/>
    <lineage>
        <taxon>Eukaryota</taxon>
        <taxon>Metazoa</taxon>
        <taxon>Spiralia</taxon>
        <taxon>Lophotrochozoa</taxon>
        <taxon>Mollusca</taxon>
        <taxon>Gastropoda</taxon>
        <taxon>Patellogastropoda</taxon>
        <taxon>Patelloidea</taxon>
        <taxon>Patellidae</taxon>
        <taxon>Patella</taxon>
    </lineage>
</organism>
<feature type="region of interest" description="Disordered" evidence="1">
    <location>
        <begin position="1"/>
        <end position="71"/>
    </location>
</feature>
<protein>
    <recommendedName>
        <fullName evidence="4">SGNH hydrolase-type esterase domain-containing protein</fullName>
    </recommendedName>
</protein>
<dbReference type="EMBL" id="JAZGQO010000015">
    <property type="protein sequence ID" value="KAK6169809.1"/>
    <property type="molecule type" value="Genomic_DNA"/>
</dbReference>
<evidence type="ECO:0000256" key="1">
    <source>
        <dbReference type="SAM" id="MobiDB-lite"/>
    </source>
</evidence>
<keyword evidence="3" id="KW-1185">Reference proteome</keyword>
<dbReference type="SUPFAM" id="SSF52266">
    <property type="entry name" value="SGNH hydrolase"/>
    <property type="match status" value="1"/>
</dbReference>
<evidence type="ECO:0000313" key="2">
    <source>
        <dbReference type="EMBL" id="KAK6169809.1"/>
    </source>
</evidence>
<sequence length="299" mass="34597">MKSNAKPQPTTTKNSSKTLVCREGKKVDNPQNKTTTTKPNEPHIDINRNQRSESTISTDNRFITPSENNRKHMEYPSMEPHHHIINKRNVVIGSSIIKYIIPRRLDSAGSTFTKTLRGAKIRDVSHYINNSTYNDNVLNVVFLVGSNDSSLRSVEHCRQDYIQLIQDTRAIFPNAKIKFITLLPRDSVAENGKLNIINRILKDVTNLYSCELIDVREKFYDYNRRCIKKGLYEDPVHINVYGTAILVRVIKCHISLWSKLDETSNYLQTRLKSNYLNEPRDISAHDTPHRSTRENTFKR</sequence>
<name>A0AAN8J4Z8_PATCE</name>